<dbReference type="Gene3D" id="2.30.30.40">
    <property type="entry name" value="SH3 Domains"/>
    <property type="match status" value="1"/>
</dbReference>
<keyword evidence="1 2" id="KW-0728">SH3 domain</keyword>
<dbReference type="InterPro" id="IPR001452">
    <property type="entry name" value="SH3_domain"/>
</dbReference>
<dbReference type="PROSITE" id="PS50002">
    <property type="entry name" value="SH3"/>
    <property type="match status" value="1"/>
</dbReference>
<dbReference type="SUPFAM" id="SSF50044">
    <property type="entry name" value="SH3-domain"/>
    <property type="match status" value="1"/>
</dbReference>
<keyword evidence="5" id="KW-1185">Reference proteome</keyword>
<evidence type="ECO:0000256" key="2">
    <source>
        <dbReference type="PROSITE-ProRule" id="PRU00192"/>
    </source>
</evidence>
<evidence type="ECO:0000256" key="1">
    <source>
        <dbReference type="ARBA" id="ARBA00022443"/>
    </source>
</evidence>
<proteinExistence type="predicted"/>
<evidence type="ECO:0000313" key="4">
    <source>
        <dbReference type="EMBL" id="VDN09382.1"/>
    </source>
</evidence>
<dbReference type="EMBL" id="UYRU01046929">
    <property type="protein sequence ID" value="VDN09382.1"/>
    <property type="molecule type" value="Genomic_DNA"/>
</dbReference>
<evidence type="ECO:0000313" key="5">
    <source>
        <dbReference type="Proteomes" id="UP000281553"/>
    </source>
</evidence>
<accession>A0A3P7NLV4</accession>
<protein>
    <recommendedName>
        <fullName evidence="3">SH3 domain-containing protein</fullName>
    </recommendedName>
</protein>
<sequence>MGHLVQSVIQFVSFEEEVGKCGPYKINAFHVHDEILEINGHSLEGVSTENIQRYLMFVRAMFDYNPYEDDELPFRDIGQAFEMGDILELVDCSDFTWWQVIAPNLN</sequence>
<dbReference type="PANTHER" id="PTHR23122">
    <property type="entry name" value="MEMBRANE-ASSOCIATED GUANYLATE KINASE MAGUK"/>
    <property type="match status" value="1"/>
</dbReference>
<reference evidence="4 5" key="1">
    <citation type="submission" date="2018-11" db="EMBL/GenBank/DDBJ databases">
        <authorList>
            <consortium name="Pathogen Informatics"/>
        </authorList>
    </citation>
    <scope>NUCLEOTIDE SEQUENCE [LARGE SCALE GENOMIC DNA]</scope>
</reference>
<feature type="domain" description="SH3" evidence="3">
    <location>
        <begin position="53"/>
        <end position="106"/>
    </location>
</feature>
<dbReference type="Proteomes" id="UP000281553">
    <property type="component" value="Unassembled WGS sequence"/>
</dbReference>
<gene>
    <name evidence="4" type="ORF">DILT_LOCUS5213</name>
</gene>
<dbReference type="AlphaFoldDB" id="A0A3P7NLV4"/>
<dbReference type="InterPro" id="IPR036028">
    <property type="entry name" value="SH3-like_dom_sf"/>
</dbReference>
<name>A0A3P7NLV4_DIBLA</name>
<organism evidence="4 5">
    <name type="scientific">Dibothriocephalus latus</name>
    <name type="common">Fish tapeworm</name>
    <name type="synonym">Diphyllobothrium latum</name>
    <dbReference type="NCBI Taxonomy" id="60516"/>
    <lineage>
        <taxon>Eukaryota</taxon>
        <taxon>Metazoa</taxon>
        <taxon>Spiralia</taxon>
        <taxon>Lophotrochozoa</taxon>
        <taxon>Platyhelminthes</taxon>
        <taxon>Cestoda</taxon>
        <taxon>Eucestoda</taxon>
        <taxon>Diphyllobothriidea</taxon>
        <taxon>Diphyllobothriidae</taxon>
        <taxon>Dibothriocephalus</taxon>
    </lineage>
</organism>
<dbReference type="OrthoDB" id="336747at2759"/>
<dbReference type="InterPro" id="IPR050716">
    <property type="entry name" value="MAGUK"/>
</dbReference>
<evidence type="ECO:0000259" key="3">
    <source>
        <dbReference type="PROSITE" id="PS50002"/>
    </source>
</evidence>